<proteinExistence type="predicted"/>
<feature type="transmembrane region" description="Helical" evidence="1">
    <location>
        <begin position="20"/>
        <end position="41"/>
    </location>
</feature>
<organism evidence="2 3">
    <name type="scientific">Dibothriocephalus latus</name>
    <name type="common">Fish tapeworm</name>
    <name type="synonym">Diphyllobothrium latum</name>
    <dbReference type="NCBI Taxonomy" id="60516"/>
    <lineage>
        <taxon>Eukaryota</taxon>
        <taxon>Metazoa</taxon>
        <taxon>Spiralia</taxon>
        <taxon>Lophotrochozoa</taxon>
        <taxon>Platyhelminthes</taxon>
        <taxon>Cestoda</taxon>
        <taxon>Eucestoda</taxon>
        <taxon>Diphyllobothriidea</taxon>
        <taxon>Diphyllobothriidae</taxon>
        <taxon>Dibothriocephalus</taxon>
    </lineage>
</organism>
<evidence type="ECO:0000256" key="1">
    <source>
        <dbReference type="SAM" id="Phobius"/>
    </source>
</evidence>
<protein>
    <submittedName>
        <fullName evidence="2">Uncharacterized protein</fullName>
    </submittedName>
</protein>
<reference evidence="2 3" key="1">
    <citation type="submission" date="2018-11" db="EMBL/GenBank/DDBJ databases">
        <authorList>
            <consortium name="Pathogen Informatics"/>
        </authorList>
    </citation>
    <scope>NUCLEOTIDE SEQUENCE [LARGE SCALE GENOMIC DNA]</scope>
</reference>
<dbReference type="Proteomes" id="UP000281553">
    <property type="component" value="Unassembled WGS sequence"/>
</dbReference>
<keyword evidence="1" id="KW-1133">Transmembrane helix</keyword>
<accession>A0A3P7LG13</accession>
<sequence>MGGKRIEPIHSDEVWFLERLLRILAMIFFVITLPFSLMFCFKEYALATHILQLLGRG</sequence>
<gene>
    <name evidence="2" type="ORF">DILT_LOCUS4729</name>
</gene>
<keyword evidence="1" id="KW-0472">Membrane</keyword>
<dbReference type="OrthoDB" id="2105077at2759"/>
<evidence type="ECO:0000313" key="2">
    <source>
        <dbReference type="EMBL" id="VDN08898.1"/>
    </source>
</evidence>
<keyword evidence="1" id="KW-0812">Transmembrane</keyword>
<name>A0A3P7LG13_DIBLA</name>
<dbReference type="EMBL" id="UYRU01046005">
    <property type="protein sequence ID" value="VDN08898.1"/>
    <property type="molecule type" value="Genomic_DNA"/>
</dbReference>
<evidence type="ECO:0000313" key="3">
    <source>
        <dbReference type="Proteomes" id="UP000281553"/>
    </source>
</evidence>
<keyword evidence="3" id="KW-1185">Reference proteome</keyword>
<dbReference type="AlphaFoldDB" id="A0A3P7LG13"/>